<name>A0A7K9KHB5_9PASE</name>
<proteinExistence type="predicted"/>
<feature type="domain" description="STAS" evidence="6">
    <location>
        <begin position="531"/>
        <end position="726"/>
    </location>
</feature>
<dbReference type="SUPFAM" id="SSF52091">
    <property type="entry name" value="SpoIIaa-like"/>
    <property type="match status" value="1"/>
</dbReference>
<dbReference type="Proteomes" id="UP000523279">
    <property type="component" value="Unassembled WGS sequence"/>
</dbReference>
<feature type="transmembrane region" description="Helical" evidence="5">
    <location>
        <begin position="292"/>
        <end position="313"/>
    </location>
</feature>
<protein>
    <submittedName>
        <fullName evidence="7">S26A5 protein</fullName>
    </submittedName>
</protein>
<feature type="transmembrane region" description="Helical" evidence="5">
    <location>
        <begin position="100"/>
        <end position="127"/>
    </location>
</feature>
<dbReference type="InterPro" id="IPR002645">
    <property type="entry name" value="STAS_dom"/>
</dbReference>
<dbReference type="GO" id="GO:0016020">
    <property type="term" value="C:membrane"/>
    <property type="evidence" value="ECO:0007669"/>
    <property type="project" value="UniProtKB-SubCell"/>
</dbReference>
<dbReference type="InterPro" id="IPR001902">
    <property type="entry name" value="SLC26A/SulP_fam"/>
</dbReference>
<dbReference type="Pfam" id="PF01740">
    <property type="entry name" value="STAS"/>
    <property type="match status" value="1"/>
</dbReference>
<feature type="transmembrane region" description="Helical" evidence="5">
    <location>
        <begin position="475"/>
        <end position="507"/>
    </location>
</feature>
<dbReference type="GO" id="GO:0008271">
    <property type="term" value="F:secondary active sulfate transmembrane transporter activity"/>
    <property type="evidence" value="ECO:0007669"/>
    <property type="project" value="InterPro"/>
</dbReference>
<keyword evidence="4 5" id="KW-0472">Membrane</keyword>
<accession>A0A7K9KHB5</accession>
<gene>
    <name evidence="7" type="primary">Slc26a5</name>
    <name evidence="7" type="ORF">DICEXI_R10914</name>
</gene>
<evidence type="ECO:0000256" key="3">
    <source>
        <dbReference type="ARBA" id="ARBA00022989"/>
    </source>
</evidence>
<dbReference type="NCBIfam" id="TIGR00815">
    <property type="entry name" value="sulP"/>
    <property type="match status" value="1"/>
</dbReference>
<feature type="transmembrane region" description="Helical" evidence="5">
    <location>
        <begin position="133"/>
        <end position="150"/>
    </location>
</feature>
<dbReference type="AlphaFoldDB" id="A0A7K9KHB5"/>
<organism evidence="7 8">
    <name type="scientific">Dicaeum eximium</name>
    <dbReference type="NCBI Taxonomy" id="667154"/>
    <lineage>
        <taxon>Eukaryota</taxon>
        <taxon>Metazoa</taxon>
        <taxon>Chordata</taxon>
        <taxon>Craniata</taxon>
        <taxon>Vertebrata</taxon>
        <taxon>Euteleostomi</taxon>
        <taxon>Archelosauria</taxon>
        <taxon>Archosauria</taxon>
        <taxon>Dinosauria</taxon>
        <taxon>Saurischia</taxon>
        <taxon>Theropoda</taxon>
        <taxon>Coelurosauria</taxon>
        <taxon>Aves</taxon>
        <taxon>Neognathae</taxon>
        <taxon>Neoaves</taxon>
        <taxon>Telluraves</taxon>
        <taxon>Australaves</taxon>
        <taxon>Passeriformes</taxon>
        <taxon>Passeroidea</taxon>
        <taxon>Dicaeidae</taxon>
        <taxon>Dicaeum</taxon>
    </lineage>
</organism>
<evidence type="ECO:0000259" key="6">
    <source>
        <dbReference type="PROSITE" id="PS50801"/>
    </source>
</evidence>
<dbReference type="InterPro" id="IPR011547">
    <property type="entry name" value="SLC26A/SulP_dom"/>
</dbReference>
<evidence type="ECO:0000256" key="2">
    <source>
        <dbReference type="ARBA" id="ARBA00022692"/>
    </source>
</evidence>
<reference evidence="7 8" key="1">
    <citation type="submission" date="2019-09" db="EMBL/GenBank/DDBJ databases">
        <title>Bird 10,000 Genomes (B10K) Project - Family phase.</title>
        <authorList>
            <person name="Zhang G."/>
        </authorList>
    </citation>
    <scope>NUCLEOTIDE SEQUENCE [LARGE SCALE GENOMIC DNA]</scope>
    <source>
        <strain evidence="7">B10K-DU-001-34</strain>
        <tissue evidence="7">Muscle</tissue>
    </source>
</reference>
<feature type="transmembrane region" description="Helical" evidence="5">
    <location>
        <begin position="345"/>
        <end position="369"/>
    </location>
</feature>
<evidence type="ECO:0000313" key="7">
    <source>
        <dbReference type="EMBL" id="NXH49971.1"/>
    </source>
</evidence>
<feature type="transmembrane region" description="Helical" evidence="5">
    <location>
        <begin position="249"/>
        <end position="280"/>
    </location>
</feature>
<keyword evidence="2 5" id="KW-0812">Transmembrane</keyword>
<dbReference type="CDD" id="cd07042">
    <property type="entry name" value="STAS_SulP_like_sulfate_transporter"/>
    <property type="match status" value="1"/>
</dbReference>
<feature type="transmembrane region" description="Helical" evidence="5">
    <location>
        <begin position="418"/>
        <end position="438"/>
    </location>
</feature>
<evidence type="ECO:0000256" key="4">
    <source>
        <dbReference type="ARBA" id="ARBA00023136"/>
    </source>
</evidence>
<comment type="subcellular location">
    <subcellularLocation>
        <location evidence="1">Membrane</location>
        <topology evidence="1">Multi-pass membrane protein</topology>
    </subcellularLocation>
</comment>
<sequence length="740" mass="81206">MEPAEEQEASLEQTQRYCVQRPVYNQELLQGQLHRRQRTPPTLGQKIAHSCRCSSKKAKSHLYRFLPILKWLPHYPVKEYLLGDIISGISTGVMQLPQGLAYALLAAVPPVFGLYSSFYPVFLYTFFGTSKHISIGTFAVVSMMVGSIAVREVPDGTMALDSNSTNITDILEYYSARDTKRVQVAAALAFLSGLIQLCLGFLRFGFLSIYLTEPLVRGFTTAAAVHVFTSQLKYLLGIKTSRYSGPLSVVYSLAAVLSKITTTNIATMIVGLTCIALLLIGKEINFRFKKKLPVPIPVEIIVVIIGTGVSAGMNLNESYKVDIVGSIPQGLHAPAVPDIQLIPEIFVDAVAIAIVGFSMAVSMAKIFALKHGYTIDGNQELIALGICNSVGSFFQTIAITCSMSRSLVQESTGGKTQIAGTLSAVMVLLVIVAIGYLFEPLPQTVLAAIVMVNLKGMFKQFGDFMHFWRTSKIELAIWVVAFVASLFLGLDYGLLTAVTFTMITVIYRTQSPAYRILGQIPNTDIYCDVEEYEEVKEHPGIKIFQANSSLYFANCESYTNALKKKTGVDPGALLKARRKAQKRRAKEIKAANEHRKKAVLKLVSSSTNDVEASVKHEIASDDLPVNGKFADSSEQDLSSDEHEHFVEPKANIHSLILDFTPVNFVDSVAAKTLKSIIKEYKEVDVCVCIASCRGPVMNELTRLNFFDKSVTRELLFHSIHDAVLACQVRDGSAAQAGSDL</sequence>
<dbReference type="InterPro" id="IPR018045">
    <property type="entry name" value="S04_transporter_CS"/>
</dbReference>
<dbReference type="Pfam" id="PF00916">
    <property type="entry name" value="Sulfate_transp"/>
    <property type="match status" value="1"/>
</dbReference>
<dbReference type="InterPro" id="IPR036513">
    <property type="entry name" value="STAS_dom_sf"/>
</dbReference>
<evidence type="ECO:0000256" key="1">
    <source>
        <dbReference type="ARBA" id="ARBA00004141"/>
    </source>
</evidence>
<feature type="transmembrane region" description="Helical" evidence="5">
    <location>
        <begin position="381"/>
        <end position="398"/>
    </location>
</feature>
<dbReference type="PROSITE" id="PS01130">
    <property type="entry name" value="SLC26A"/>
    <property type="match status" value="1"/>
</dbReference>
<dbReference type="Gene3D" id="3.30.750.24">
    <property type="entry name" value="STAS domain"/>
    <property type="match status" value="1"/>
</dbReference>
<dbReference type="PROSITE" id="PS50801">
    <property type="entry name" value="STAS"/>
    <property type="match status" value="1"/>
</dbReference>
<evidence type="ECO:0000256" key="5">
    <source>
        <dbReference type="SAM" id="Phobius"/>
    </source>
</evidence>
<feature type="non-terminal residue" evidence="7">
    <location>
        <position position="1"/>
    </location>
</feature>
<keyword evidence="8" id="KW-1185">Reference proteome</keyword>
<dbReference type="PANTHER" id="PTHR11814">
    <property type="entry name" value="SULFATE TRANSPORTER"/>
    <property type="match status" value="1"/>
</dbReference>
<evidence type="ECO:0000313" key="8">
    <source>
        <dbReference type="Proteomes" id="UP000523279"/>
    </source>
</evidence>
<comment type="caution">
    <text evidence="7">The sequence shown here is derived from an EMBL/GenBank/DDBJ whole genome shotgun (WGS) entry which is preliminary data.</text>
</comment>
<keyword evidence="3 5" id="KW-1133">Transmembrane helix</keyword>
<feature type="non-terminal residue" evidence="7">
    <location>
        <position position="740"/>
    </location>
</feature>
<feature type="transmembrane region" description="Helical" evidence="5">
    <location>
        <begin position="184"/>
        <end position="211"/>
    </location>
</feature>
<dbReference type="EMBL" id="VWZP01010151">
    <property type="protein sequence ID" value="NXH49971.1"/>
    <property type="molecule type" value="Genomic_DNA"/>
</dbReference>